<name>A0A151GI44_DRECN</name>
<evidence type="ECO:0000256" key="4">
    <source>
        <dbReference type="ARBA" id="ARBA00004661"/>
    </source>
</evidence>
<feature type="domain" description="3-dehydroquinate synthase N-terminal" evidence="14">
    <location>
        <begin position="77"/>
        <end position="189"/>
    </location>
</feature>
<evidence type="ECO:0000256" key="1">
    <source>
        <dbReference type="ARBA" id="ARBA00001393"/>
    </source>
</evidence>
<evidence type="ECO:0000259" key="14">
    <source>
        <dbReference type="Pfam" id="PF01761"/>
    </source>
</evidence>
<evidence type="ECO:0000256" key="8">
    <source>
        <dbReference type="ARBA" id="ARBA00022741"/>
    </source>
</evidence>
<protein>
    <recommendedName>
        <fullName evidence="5">3-dehydroquinate synthase</fullName>
        <ecNumber evidence="5">4.2.3.4</ecNumber>
    </recommendedName>
</protein>
<accession>A0A151GI44</accession>
<dbReference type="SUPFAM" id="SSF56796">
    <property type="entry name" value="Dehydroquinate synthase-like"/>
    <property type="match status" value="1"/>
</dbReference>
<dbReference type="FunFam" id="3.40.50.1970:FF:000007">
    <property type="entry name" value="Pentafunctional AROM polypeptide"/>
    <property type="match status" value="1"/>
</dbReference>
<keyword evidence="12" id="KW-0456">Lyase</keyword>
<feature type="transmembrane region" description="Helical" evidence="13">
    <location>
        <begin position="108"/>
        <end position="129"/>
    </location>
</feature>
<dbReference type="InParanoid" id="A0A151GI44"/>
<dbReference type="RefSeq" id="XP_040656063.1">
    <property type="nucleotide sequence ID" value="XM_040801030.1"/>
</dbReference>
<dbReference type="GO" id="GO:0000166">
    <property type="term" value="F:nucleotide binding"/>
    <property type="evidence" value="ECO:0007669"/>
    <property type="project" value="UniProtKB-KW"/>
</dbReference>
<evidence type="ECO:0000256" key="12">
    <source>
        <dbReference type="ARBA" id="ARBA00023239"/>
    </source>
</evidence>
<dbReference type="GO" id="GO:0046872">
    <property type="term" value="F:metal ion binding"/>
    <property type="evidence" value="ECO:0007669"/>
    <property type="project" value="UniProtKB-KW"/>
</dbReference>
<gene>
    <name evidence="16" type="ORF">DCS_03716</name>
</gene>
<dbReference type="Gene3D" id="3.40.50.1970">
    <property type="match status" value="1"/>
</dbReference>
<dbReference type="Gene3D" id="1.20.1090.10">
    <property type="entry name" value="Dehydroquinate synthase-like - alpha domain"/>
    <property type="match status" value="1"/>
</dbReference>
<evidence type="ECO:0000256" key="7">
    <source>
        <dbReference type="ARBA" id="ARBA00022723"/>
    </source>
</evidence>
<dbReference type="GeneID" id="63716359"/>
<organism evidence="16 17">
    <name type="scientific">Drechmeria coniospora</name>
    <name type="common">Nematophagous fungus</name>
    <name type="synonym">Meria coniospora</name>
    <dbReference type="NCBI Taxonomy" id="98403"/>
    <lineage>
        <taxon>Eukaryota</taxon>
        <taxon>Fungi</taxon>
        <taxon>Dikarya</taxon>
        <taxon>Ascomycota</taxon>
        <taxon>Pezizomycotina</taxon>
        <taxon>Sordariomycetes</taxon>
        <taxon>Hypocreomycetidae</taxon>
        <taxon>Hypocreales</taxon>
        <taxon>Ophiocordycipitaceae</taxon>
        <taxon>Drechmeria</taxon>
    </lineage>
</organism>
<keyword evidence="10" id="KW-0520">NAD</keyword>
<dbReference type="InterPro" id="IPR030960">
    <property type="entry name" value="DHQS/DOIS_N"/>
</dbReference>
<dbReference type="EMBL" id="LAYC01000002">
    <property type="protein sequence ID" value="KYK56711.1"/>
    <property type="molecule type" value="Genomic_DNA"/>
</dbReference>
<keyword evidence="9" id="KW-0862">Zinc</keyword>
<keyword evidence="8" id="KW-0547">Nucleotide-binding</keyword>
<evidence type="ECO:0000256" key="2">
    <source>
        <dbReference type="ARBA" id="ARBA00001911"/>
    </source>
</evidence>
<keyword evidence="6" id="KW-0028">Amino-acid biosynthesis</keyword>
<dbReference type="EC" id="4.2.3.4" evidence="5"/>
<keyword evidence="13" id="KW-1133">Transmembrane helix</keyword>
<sequence>MVQLERQPEVIPILGEANIVSDFDLWPNYVGTDLLENFPSSTYVLVTDTHLYKKYVPHFQDWFETNQGEKKARLLTYTIPPGEASKSRETKADVEDWMLQQKCTRDTVLIALGGGVIGDLIGFVAATFMRGIRFVQVPTTLLAMVDSSIGGKTAIDTPVGKNLVGAFWQPCRIFIDFNFLQTLPVREFINGMAEVIKTAAIWDATEFSFLEKSAGRIMACVRSSSKDRIGPIKEDLKRIVIGSARVKAEVVSRDEREGGLRNILNFGHSIGHAIEAILTPQLLHGEAVAIGMVKEAELARFLGKVSPMPLQDLPCASPLMDFRRV</sequence>
<evidence type="ECO:0000256" key="9">
    <source>
        <dbReference type="ARBA" id="ARBA00022833"/>
    </source>
</evidence>
<dbReference type="InterPro" id="IPR050071">
    <property type="entry name" value="Dehydroquinate_synthase"/>
</dbReference>
<comment type="cofactor">
    <cofactor evidence="2">
        <name>NAD(+)</name>
        <dbReference type="ChEBI" id="CHEBI:57540"/>
    </cofactor>
</comment>
<evidence type="ECO:0000313" key="16">
    <source>
        <dbReference type="EMBL" id="KYK56711.1"/>
    </source>
</evidence>
<keyword evidence="13" id="KW-0472">Membrane</keyword>
<dbReference type="STRING" id="98403.A0A151GI44"/>
<dbReference type="PANTHER" id="PTHR43622:SF7">
    <property type="entry name" value="3-DEHYDROQUINATE SYNTHASE, CHLOROPLASTIC"/>
    <property type="match status" value="1"/>
</dbReference>
<dbReference type="InterPro" id="IPR016037">
    <property type="entry name" value="DHQ_synth_AroB"/>
</dbReference>
<dbReference type="Proteomes" id="UP000076580">
    <property type="component" value="Chromosome 02"/>
</dbReference>
<dbReference type="PANTHER" id="PTHR43622">
    <property type="entry name" value="3-DEHYDROQUINATE SYNTHASE"/>
    <property type="match status" value="1"/>
</dbReference>
<evidence type="ECO:0000256" key="6">
    <source>
        <dbReference type="ARBA" id="ARBA00022605"/>
    </source>
</evidence>
<evidence type="ECO:0000256" key="11">
    <source>
        <dbReference type="ARBA" id="ARBA00023141"/>
    </source>
</evidence>
<feature type="domain" description="3-dehydroquinate synthase C-terminal" evidence="15">
    <location>
        <begin position="191"/>
        <end position="308"/>
    </location>
</feature>
<dbReference type="GO" id="GO:0008652">
    <property type="term" value="P:amino acid biosynthetic process"/>
    <property type="evidence" value="ECO:0007669"/>
    <property type="project" value="UniProtKB-KW"/>
</dbReference>
<comment type="cofactor">
    <cofactor evidence="3">
        <name>Zn(2+)</name>
        <dbReference type="ChEBI" id="CHEBI:29105"/>
    </cofactor>
</comment>
<evidence type="ECO:0000313" key="17">
    <source>
        <dbReference type="Proteomes" id="UP000076580"/>
    </source>
</evidence>
<keyword evidence="17" id="KW-1185">Reference proteome</keyword>
<evidence type="ECO:0000259" key="15">
    <source>
        <dbReference type="Pfam" id="PF24621"/>
    </source>
</evidence>
<evidence type="ECO:0000256" key="13">
    <source>
        <dbReference type="SAM" id="Phobius"/>
    </source>
</evidence>
<evidence type="ECO:0000256" key="10">
    <source>
        <dbReference type="ARBA" id="ARBA00023027"/>
    </source>
</evidence>
<dbReference type="InterPro" id="IPR056179">
    <property type="entry name" value="DHQS_C"/>
</dbReference>
<comment type="caution">
    <text evidence="16">The sequence shown here is derived from an EMBL/GenBank/DDBJ whole genome shotgun (WGS) entry which is preliminary data.</text>
</comment>
<dbReference type="Pfam" id="PF01761">
    <property type="entry name" value="DHQ_synthase"/>
    <property type="match status" value="1"/>
</dbReference>
<comment type="catalytic activity">
    <reaction evidence="1">
        <text>7-phospho-2-dehydro-3-deoxy-D-arabino-heptonate = 3-dehydroquinate + phosphate</text>
        <dbReference type="Rhea" id="RHEA:21968"/>
        <dbReference type="ChEBI" id="CHEBI:32364"/>
        <dbReference type="ChEBI" id="CHEBI:43474"/>
        <dbReference type="ChEBI" id="CHEBI:58394"/>
        <dbReference type="EC" id="4.2.3.4"/>
    </reaction>
</comment>
<dbReference type="GO" id="GO:0005737">
    <property type="term" value="C:cytoplasm"/>
    <property type="evidence" value="ECO:0007669"/>
    <property type="project" value="InterPro"/>
</dbReference>
<keyword evidence="11" id="KW-0057">Aromatic amino acid biosynthesis</keyword>
<comment type="pathway">
    <text evidence="4">Metabolic intermediate biosynthesis; chorismate biosynthesis; chorismate from D-erythrose 4-phosphate and phosphoenolpyruvate: step 2/7.</text>
</comment>
<dbReference type="CDD" id="cd08195">
    <property type="entry name" value="DHQS"/>
    <property type="match status" value="1"/>
</dbReference>
<proteinExistence type="predicted"/>
<dbReference type="NCBIfam" id="TIGR01357">
    <property type="entry name" value="aroB"/>
    <property type="match status" value="1"/>
</dbReference>
<reference evidence="16 17" key="1">
    <citation type="journal article" date="2016" name="Sci. Rep.">
        <title>Insights into Adaptations to a Near-Obligate Nematode Endoparasitic Lifestyle from the Finished Genome of Drechmeria coniospora.</title>
        <authorList>
            <person name="Zhang L."/>
            <person name="Zhou Z."/>
            <person name="Guo Q."/>
            <person name="Fokkens L."/>
            <person name="Miskei M."/>
            <person name="Pocsi I."/>
            <person name="Zhang W."/>
            <person name="Chen M."/>
            <person name="Wang L."/>
            <person name="Sun Y."/>
            <person name="Donzelli B.G."/>
            <person name="Gibson D.M."/>
            <person name="Nelson D.R."/>
            <person name="Luo J.G."/>
            <person name="Rep M."/>
            <person name="Liu H."/>
            <person name="Yang S."/>
            <person name="Wang J."/>
            <person name="Krasnoff S.B."/>
            <person name="Xu Y."/>
            <person name="Molnar I."/>
            <person name="Lin M."/>
        </authorList>
    </citation>
    <scope>NUCLEOTIDE SEQUENCE [LARGE SCALE GENOMIC DNA]</scope>
    <source>
        <strain evidence="16 17">ARSEF 6962</strain>
    </source>
</reference>
<evidence type="ECO:0000256" key="5">
    <source>
        <dbReference type="ARBA" id="ARBA00013031"/>
    </source>
</evidence>
<keyword evidence="13" id="KW-0812">Transmembrane</keyword>
<keyword evidence="7" id="KW-0479">Metal-binding</keyword>
<dbReference type="Pfam" id="PF24621">
    <property type="entry name" value="DHQS_C"/>
    <property type="match status" value="1"/>
</dbReference>
<evidence type="ECO:0000256" key="3">
    <source>
        <dbReference type="ARBA" id="ARBA00001947"/>
    </source>
</evidence>
<dbReference type="GO" id="GO:0003856">
    <property type="term" value="F:3-dehydroquinate synthase activity"/>
    <property type="evidence" value="ECO:0007669"/>
    <property type="project" value="UniProtKB-EC"/>
</dbReference>
<dbReference type="AlphaFoldDB" id="A0A151GI44"/>
<dbReference type="GO" id="GO:0009073">
    <property type="term" value="P:aromatic amino acid family biosynthetic process"/>
    <property type="evidence" value="ECO:0007669"/>
    <property type="project" value="UniProtKB-KW"/>
</dbReference>